<name>A0A670JEG9_PODMU</name>
<evidence type="ECO:0000313" key="16">
    <source>
        <dbReference type="Proteomes" id="UP000472272"/>
    </source>
</evidence>
<sequence length="317" mass="35916">MAFLKNQTNLNEFILEGFSYLAELQVLLFFVFLVTYIITLLGNTLIILLIKLNPSLQTPMYFFLVNLSFLEMCYTTSVVPQMLVHLLTEHKSISLARCAAQMYAFTILGLTECCLLAAMAYDRYVAICHPLHYTVIMNRRVCAQLAAASWITCISVEIAQTTWIFSLPFCGSKHIQHFFCDILPVVKMACTDTSKNEILVMAVSTIFIMSPFLLIILSYIRIISTILKLPSAKGRRKAFSTCSSHLMVVTLFFGTALFTYLIPKSSYTPRSDQMISLMYTVVSPFLNPIIYTLRNKEVKGAFKKTVSRLFSVQNPTN</sequence>
<protein>
    <recommendedName>
        <fullName evidence="13">Olfactory receptor</fullName>
    </recommendedName>
</protein>
<feature type="transmembrane region" description="Helical" evidence="13">
    <location>
        <begin position="141"/>
        <end position="159"/>
    </location>
</feature>
<feature type="domain" description="G-protein coupled receptors family 1 profile" evidence="14">
    <location>
        <begin position="42"/>
        <end position="291"/>
    </location>
</feature>
<evidence type="ECO:0000256" key="6">
    <source>
        <dbReference type="ARBA" id="ARBA00022725"/>
    </source>
</evidence>
<keyword evidence="8 12" id="KW-0297">G-protein coupled receptor</keyword>
<proteinExistence type="inferred from homology"/>
<keyword evidence="6 13" id="KW-0552">Olfaction</keyword>
<feature type="transmembrane region" description="Helical" evidence="13">
    <location>
        <begin position="241"/>
        <end position="262"/>
    </location>
</feature>
<keyword evidence="4 13" id="KW-0716">Sensory transduction</keyword>
<evidence type="ECO:0000256" key="7">
    <source>
        <dbReference type="ARBA" id="ARBA00022989"/>
    </source>
</evidence>
<comment type="subcellular location">
    <subcellularLocation>
        <location evidence="1 13">Cell membrane</location>
        <topology evidence="1 13">Multi-pass membrane protein</topology>
    </subcellularLocation>
</comment>
<dbReference type="Proteomes" id="UP000472272">
    <property type="component" value="Chromosome 13"/>
</dbReference>
<keyword evidence="5 12" id="KW-0812">Transmembrane</keyword>
<evidence type="ECO:0000256" key="9">
    <source>
        <dbReference type="ARBA" id="ARBA00023136"/>
    </source>
</evidence>
<evidence type="ECO:0000256" key="12">
    <source>
        <dbReference type="RuleBase" id="RU000688"/>
    </source>
</evidence>
<feature type="transmembrane region" description="Helical" evidence="13">
    <location>
        <begin position="26"/>
        <end position="49"/>
    </location>
</feature>
<dbReference type="GeneTree" id="ENSGT01150000286972"/>
<dbReference type="SUPFAM" id="SSF81321">
    <property type="entry name" value="Family A G protein-coupled receptor-like"/>
    <property type="match status" value="1"/>
</dbReference>
<dbReference type="InterPro" id="IPR000725">
    <property type="entry name" value="Olfact_rcpt"/>
</dbReference>
<dbReference type="PANTHER" id="PTHR26453">
    <property type="entry name" value="OLFACTORY RECEPTOR"/>
    <property type="match status" value="1"/>
</dbReference>
<keyword evidence="10 12" id="KW-0675">Receptor</keyword>
<keyword evidence="3 13" id="KW-1003">Cell membrane</keyword>
<feature type="transmembrane region" description="Helical" evidence="13">
    <location>
        <begin position="61"/>
        <end position="83"/>
    </location>
</feature>
<dbReference type="InterPro" id="IPR000276">
    <property type="entry name" value="GPCR_Rhodpsn"/>
</dbReference>
<dbReference type="InterPro" id="IPR017452">
    <property type="entry name" value="GPCR_Rhodpsn_7TM"/>
</dbReference>
<accession>A0A670JEG9</accession>
<evidence type="ECO:0000259" key="14">
    <source>
        <dbReference type="PROSITE" id="PS50262"/>
    </source>
</evidence>
<dbReference type="PROSITE" id="PS00237">
    <property type="entry name" value="G_PROTEIN_RECEP_F1_1"/>
    <property type="match status" value="1"/>
</dbReference>
<feature type="transmembrane region" description="Helical" evidence="13">
    <location>
        <begin position="198"/>
        <end position="220"/>
    </location>
</feature>
<keyword evidence="7 13" id="KW-1133">Transmembrane helix</keyword>
<comment type="similarity">
    <text evidence="2 12">Belongs to the G-protein coupled receptor 1 family.</text>
</comment>
<dbReference type="CDD" id="cd15225">
    <property type="entry name" value="7tmA_OR10A-like"/>
    <property type="match status" value="1"/>
</dbReference>
<evidence type="ECO:0000256" key="10">
    <source>
        <dbReference type="ARBA" id="ARBA00023170"/>
    </source>
</evidence>
<evidence type="ECO:0000256" key="8">
    <source>
        <dbReference type="ARBA" id="ARBA00023040"/>
    </source>
</evidence>
<dbReference type="FunFam" id="1.20.1070.10:FF:000001">
    <property type="entry name" value="Olfactory receptor"/>
    <property type="match status" value="1"/>
</dbReference>
<dbReference type="Gene3D" id="1.20.1070.10">
    <property type="entry name" value="Rhodopsin 7-helix transmembrane proteins"/>
    <property type="match status" value="1"/>
</dbReference>
<evidence type="ECO:0000256" key="4">
    <source>
        <dbReference type="ARBA" id="ARBA00022606"/>
    </source>
</evidence>
<dbReference type="PROSITE" id="PS50262">
    <property type="entry name" value="G_PROTEIN_RECEP_F1_2"/>
    <property type="match status" value="1"/>
</dbReference>
<keyword evidence="16" id="KW-1185">Reference proteome</keyword>
<dbReference type="Pfam" id="PF13853">
    <property type="entry name" value="7tm_4"/>
    <property type="match status" value="1"/>
</dbReference>
<evidence type="ECO:0000256" key="5">
    <source>
        <dbReference type="ARBA" id="ARBA00022692"/>
    </source>
</evidence>
<feature type="transmembrane region" description="Helical" evidence="13">
    <location>
        <begin position="103"/>
        <end position="121"/>
    </location>
</feature>
<keyword evidence="11 12" id="KW-0807">Transducer</keyword>
<dbReference type="PRINTS" id="PR00237">
    <property type="entry name" value="GPCRRHODOPSN"/>
</dbReference>
<evidence type="ECO:0000256" key="13">
    <source>
        <dbReference type="RuleBase" id="RU363047"/>
    </source>
</evidence>
<dbReference type="GO" id="GO:0005886">
    <property type="term" value="C:plasma membrane"/>
    <property type="evidence" value="ECO:0007669"/>
    <property type="project" value="UniProtKB-SubCell"/>
</dbReference>
<evidence type="ECO:0000256" key="2">
    <source>
        <dbReference type="ARBA" id="ARBA00010663"/>
    </source>
</evidence>
<dbReference type="FunFam" id="1.10.1220.70:FF:000001">
    <property type="entry name" value="Olfactory receptor"/>
    <property type="match status" value="1"/>
</dbReference>
<dbReference type="Ensembl" id="ENSPMRT00000024216.1">
    <property type="protein sequence ID" value="ENSPMRP00000022791.1"/>
    <property type="gene ID" value="ENSPMRG00000014800.1"/>
</dbReference>
<feature type="transmembrane region" description="Helical" evidence="13">
    <location>
        <begin position="274"/>
        <end position="293"/>
    </location>
</feature>
<reference evidence="15" key="3">
    <citation type="submission" date="2025-09" db="UniProtKB">
        <authorList>
            <consortium name="Ensembl"/>
        </authorList>
    </citation>
    <scope>IDENTIFICATION</scope>
</reference>
<dbReference type="GO" id="GO:0004984">
    <property type="term" value="F:olfactory receptor activity"/>
    <property type="evidence" value="ECO:0007669"/>
    <property type="project" value="InterPro"/>
</dbReference>
<keyword evidence="9 13" id="KW-0472">Membrane</keyword>
<evidence type="ECO:0000256" key="1">
    <source>
        <dbReference type="ARBA" id="ARBA00004651"/>
    </source>
</evidence>
<dbReference type="OMA" id="FIMGPCL"/>
<gene>
    <name evidence="15" type="primary">LOC114582986</name>
</gene>
<reference evidence="15 16" key="1">
    <citation type="journal article" date="2019" name="Proc. Natl. Acad. Sci. U.S.A.">
        <title>Regulatory changes in pterin and carotenoid genes underlie balanced color polymorphisms in the wall lizard.</title>
        <authorList>
            <person name="Andrade P."/>
            <person name="Pinho C."/>
            <person name="Perez I de Lanuza G."/>
            <person name="Afonso S."/>
            <person name="Brejcha J."/>
            <person name="Rubin C.J."/>
            <person name="Wallerman O."/>
            <person name="Pereira P."/>
            <person name="Sabatino S.J."/>
            <person name="Bellati A."/>
            <person name="Pellitteri-Rosa D."/>
            <person name="Bosakova Z."/>
            <person name="Bunikis I."/>
            <person name="Carretero M.A."/>
            <person name="Feiner N."/>
            <person name="Marsik P."/>
            <person name="Pauperio F."/>
            <person name="Salvi D."/>
            <person name="Soler L."/>
            <person name="While G.M."/>
            <person name="Uller T."/>
            <person name="Font E."/>
            <person name="Andersson L."/>
            <person name="Carneiro M."/>
        </authorList>
    </citation>
    <scope>NUCLEOTIDE SEQUENCE</scope>
</reference>
<reference evidence="15" key="2">
    <citation type="submission" date="2025-08" db="UniProtKB">
        <authorList>
            <consortium name="Ensembl"/>
        </authorList>
    </citation>
    <scope>IDENTIFICATION</scope>
</reference>
<evidence type="ECO:0000256" key="3">
    <source>
        <dbReference type="ARBA" id="ARBA00022475"/>
    </source>
</evidence>
<evidence type="ECO:0000313" key="15">
    <source>
        <dbReference type="Ensembl" id="ENSPMRP00000022791.1"/>
    </source>
</evidence>
<evidence type="ECO:0000256" key="11">
    <source>
        <dbReference type="ARBA" id="ARBA00023224"/>
    </source>
</evidence>
<dbReference type="GO" id="GO:0004930">
    <property type="term" value="F:G protein-coupled receptor activity"/>
    <property type="evidence" value="ECO:0007669"/>
    <property type="project" value="UniProtKB-KW"/>
</dbReference>
<organism evidence="15 16">
    <name type="scientific">Podarcis muralis</name>
    <name type="common">Wall lizard</name>
    <name type="synonym">Lacerta muralis</name>
    <dbReference type="NCBI Taxonomy" id="64176"/>
    <lineage>
        <taxon>Eukaryota</taxon>
        <taxon>Metazoa</taxon>
        <taxon>Chordata</taxon>
        <taxon>Craniata</taxon>
        <taxon>Vertebrata</taxon>
        <taxon>Euteleostomi</taxon>
        <taxon>Lepidosauria</taxon>
        <taxon>Squamata</taxon>
        <taxon>Bifurcata</taxon>
        <taxon>Unidentata</taxon>
        <taxon>Episquamata</taxon>
        <taxon>Laterata</taxon>
        <taxon>Lacertibaenia</taxon>
        <taxon>Lacertidae</taxon>
        <taxon>Podarcis</taxon>
    </lineage>
</organism>
<dbReference type="PRINTS" id="PR00245">
    <property type="entry name" value="OLFACTORYR"/>
</dbReference>
<dbReference type="AlphaFoldDB" id="A0A670JEG9"/>